<keyword evidence="2" id="KW-0472">Membrane</keyword>
<evidence type="ECO:0000313" key="4">
    <source>
        <dbReference type="Proteomes" id="UP000031186"/>
    </source>
</evidence>
<feature type="non-terminal residue" evidence="3">
    <location>
        <position position="1"/>
    </location>
</feature>
<dbReference type="VEuPathDB" id="FungiDB:MAN_04685"/>
<evidence type="ECO:0000256" key="2">
    <source>
        <dbReference type="SAM" id="Phobius"/>
    </source>
</evidence>
<name>A0A0B4GDQ5_METAF</name>
<feature type="transmembrane region" description="Helical" evidence="2">
    <location>
        <begin position="83"/>
        <end position="107"/>
    </location>
</feature>
<feature type="transmembrane region" description="Helical" evidence="2">
    <location>
        <begin position="53"/>
        <end position="71"/>
    </location>
</feature>
<evidence type="ECO:0000313" key="3">
    <source>
        <dbReference type="EMBL" id="KID66404.1"/>
    </source>
</evidence>
<dbReference type="AlphaFoldDB" id="A0A0B4GDQ5"/>
<proteinExistence type="predicted"/>
<reference evidence="3 4" key="1">
    <citation type="journal article" date="2014" name="Proc. Natl. Acad. Sci. U.S.A.">
        <title>Trajectory and genomic determinants of fungal-pathogen speciation and host adaptation.</title>
        <authorList>
            <person name="Hu X."/>
            <person name="Xiao G."/>
            <person name="Zheng P."/>
            <person name="Shang Y."/>
            <person name="Su Y."/>
            <person name="Zhang X."/>
            <person name="Liu X."/>
            <person name="Zhan S."/>
            <person name="St Leger R.J."/>
            <person name="Wang C."/>
        </authorList>
    </citation>
    <scope>NUCLEOTIDE SEQUENCE [LARGE SCALE GENOMIC DNA]</scope>
    <source>
        <strain evidence="3 4">ARSEF 549</strain>
    </source>
</reference>
<protein>
    <submittedName>
        <fullName evidence="3">Uncharacterized protein</fullName>
    </submittedName>
</protein>
<comment type="caution">
    <text evidence="3">The sequence shown here is derived from an EMBL/GenBank/DDBJ whole genome shotgun (WGS) entry which is preliminary data.</text>
</comment>
<dbReference type="EMBL" id="AZNF01000005">
    <property type="protein sequence ID" value="KID66404.1"/>
    <property type="molecule type" value="Genomic_DNA"/>
</dbReference>
<accession>A0A0B4GDQ5</accession>
<organism evidence="3 4">
    <name type="scientific">Metarhizium anisopliae (strain ARSEF 549)</name>
    <dbReference type="NCBI Taxonomy" id="3151832"/>
    <lineage>
        <taxon>Eukaryota</taxon>
        <taxon>Fungi</taxon>
        <taxon>Dikarya</taxon>
        <taxon>Ascomycota</taxon>
        <taxon>Pezizomycotina</taxon>
        <taxon>Sordariomycetes</taxon>
        <taxon>Hypocreomycetidae</taxon>
        <taxon>Hypocreales</taxon>
        <taxon>Clavicipitaceae</taxon>
        <taxon>Metarhizium</taxon>
    </lineage>
</organism>
<keyword evidence="2" id="KW-1133">Transmembrane helix</keyword>
<feature type="region of interest" description="Disordered" evidence="1">
    <location>
        <begin position="1"/>
        <end position="34"/>
    </location>
</feature>
<keyword evidence="2" id="KW-0812">Transmembrane</keyword>
<sequence>MSSPASGQPPNQLSVSTRSTDYSHPQIEAGLPGNTERFPHAARRLARWLVRKWNELLVIALIGIPLGQLFLESQLKQKSEVVSFEWLCNLVLITWIAWVCVVIVLALHNFQYLAKAAVAFCSAPLVDRFTTGKFADSSAVFPICLVLAVICPEIYRLWSPSAQSENERQD</sequence>
<dbReference type="HOGENOM" id="CLU_1570998_0_0_1"/>
<keyword evidence="4" id="KW-1185">Reference proteome</keyword>
<dbReference type="Proteomes" id="UP000031186">
    <property type="component" value="Unassembled WGS sequence"/>
</dbReference>
<feature type="compositionally biased region" description="Polar residues" evidence="1">
    <location>
        <begin position="1"/>
        <end position="23"/>
    </location>
</feature>
<evidence type="ECO:0000256" key="1">
    <source>
        <dbReference type="SAM" id="MobiDB-lite"/>
    </source>
</evidence>
<gene>
    <name evidence="3" type="ORF">MAN_04685</name>
</gene>